<reference evidence="3" key="1">
    <citation type="submission" date="2016-09" db="EMBL/GenBank/DDBJ databases">
        <authorList>
            <person name="Varghese N."/>
            <person name="Submissions S."/>
        </authorList>
    </citation>
    <scope>NUCLEOTIDE SEQUENCE [LARGE SCALE GENOMIC DNA]</scope>
    <source>
        <strain evidence="3">TNe-862</strain>
    </source>
</reference>
<organism evidence="2 3">
    <name type="scientific">Paraburkholderia lycopersici</name>
    <dbReference type="NCBI Taxonomy" id="416944"/>
    <lineage>
        <taxon>Bacteria</taxon>
        <taxon>Pseudomonadati</taxon>
        <taxon>Pseudomonadota</taxon>
        <taxon>Betaproteobacteria</taxon>
        <taxon>Burkholderiales</taxon>
        <taxon>Burkholderiaceae</taxon>
        <taxon>Paraburkholderia</taxon>
    </lineage>
</organism>
<keyword evidence="3" id="KW-1185">Reference proteome</keyword>
<evidence type="ECO:0000313" key="2">
    <source>
        <dbReference type="EMBL" id="SDE36907.1"/>
    </source>
</evidence>
<dbReference type="Gene3D" id="3.40.50.720">
    <property type="entry name" value="NAD(P)-binding Rossmann-like Domain"/>
    <property type="match status" value="1"/>
</dbReference>
<dbReference type="RefSeq" id="WP_342713887.1">
    <property type="nucleotide sequence ID" value="NZ_FMYQ01000044.1"/>
</dbReference>
<dbReference type="InterPro" id="IPR001509">
    <property type="entry name" value="Epimerase_deHydtase"/>
</dbReference>
<dbReference type="Pfam" id="PF01370">
    <property type="entry name" value="Epimerase"/>
    <property type="match status" value="1"/>
</dbReference>
<name>A0A1G7CC46_9BURK</name>
<evidence type="ECO:0000313" key="3">
    <source>
        <dbReference type="Proteomes" id="UP000198908"/>
    </source>
</evidence>
<dbReference type="SUPFAM" id="SSF51735">
    <property type="entry name" value="NAD(P)-binding Rossmann-fold domains"/>
    <property type="match status" value="1"/>
</dbReference>
<proteinExistence type="predicted"/>
<evidence type="ECO:0000259" key="1">
    <source>
        <dbReference type="Pfam" id="PF01370"/>
    </source>
</evidence>
<dbReference type="Proteomes" id="UP000198908">
    <property type="component" value="Unassembled WGS sequence"/>
</dbReference>
<accession>A0A1G7CC46</accession>
<gene>
    <name evidence="2" type="ORF">SAMN05421548_14422</name>
</gene>
<feature type="domain" description="NAD-dependent epimerase/dehydratase" evidence="1">
    <location>
        <begin position="3"/>
        <end position="38"/>
    </location>
</feature>
<dbReference type="AlphaFoldDB" id="A0A1G7CC46"/>
<protein>
    <submittedName>
        <fullName evidence="2">NmrA-like family protein</fullName>
    </submittedName>
</protein>
<dbReference type="InterPro" id="IPR036291">
    <property type="entry name" value="NAD(P)-bd_dom_sf"/>
</dbReference>
<dbReference type="EMBL" id="FMYQ01000044">
    <property type="protein sequence ID" value="SDE36907.1"/>
    <property type="molecule type" value="Genomic_DNA"/>
</dbReference>
<sequence>MIILVTGSTGLIGNQVLQHLDGNGAEVRALTRSPERAQVPEGLGAVKGDLV</sequence>
<dbReference type="STRING" id="416944.SAMN05421548_14422"/>